<dbReference type="EMBL" id="CAJVRC010000839">
    <property type="protein sequence ID" value="CAG8887908.1"/>
    <property type="molecule type" value="Genomic_DNA"/>
</dbReference>
<dbReference type="CDD" id="cd00067">
    <property type="entry name" value="GAL4"/>
    <property type="match status" value="1"/>
</dbReference>
<dbReference type="Proteomes" id="UP001154252">
    <property type="component" value="Unassembled WGS sequence"/>
</dbReference>
<evidence type="ECO:0000256" key="5">
    <source>
        <dbReference type="SAM" id="MobiDB-lite"/>
    </source>
</evidence>
<dbReference type="GO" id="GO:0003677">
    <property type="term" value="F:DNA binding"/>
    <property type="evidence" value="ECO:0007669"/>
    <property type="project" value="UniProtKB-KW"/>
</dbReference>
<evidence type="ECO:0000256" key="2">
    <source>
        <dbReference type="ARBA" id="ARBA00023125"/>
    </source>
</evidence>
<evidence type="ECO:0000256" key="3">
    <source>
        <dbReference type="ARBA" id="ARBA00023163"/>
    </source>
</evidence>
<organism evidence="7 8">
    <name type="scientific">Penicillium egyptiacum</name>
    <dbReference type="NCBI Taxonomy" id="1303716"/>
    <lineage>
        <taxon>Eukaryota</taxon>
        <taxon>Fungi</taxon>
        <taxon>Dikarya</taxon>
        <taxon>Ascomycota</taxon>
        <taxon>Pezizomycotina</taxon>
        <taxon>Eurotiomycetes</taxon>
        <taxon>Eurotiomycetidae</taxon>
        <taxon>Eurotiales</taxon>
        <taxon>Aspergillaceae</taxon>
        <taxon>Penicillium</taxon>
    </lineage>
</organism>
<dbReference type="SMART" id="SM00066">
    <property type="entry name" value="GAL4"/>
    <property type="match status" value="1"/>
</dbReference>
<dbReference type="InterPro" id="IPR036864">
    <property type="entry name" value="Zn2-C6_fun-type_DNA-bd_sf"/>
</dbReference>
<dbReference type="AlphaFoldDB" id="A0A9W4NYZ2"/>
<dbReference type="Pfam" id="PF00172">
    <property type="entry name" value="Zn_clus"/>
    <property type="match status" value="1"/>
</dbReference>
<keyword evidence="8" id="KW-1185">Reference proteome</keyword>
<dbReference type="SUPFAM" id="SSF57701">
    <property type="entry name" value="Zn2/Cys6 DNA-binding domain"/>
    <property type="match status" value="1"/>
</dbReference>
<dbReference type="GO" id="GO:0008270">
    <property type="term" value="F:zinc ion binding"/>
    <property type="evidence" value="ECO:0007669"/>
    <property type="project" value="InterPro"/>
</dbReference>
<evidence type="ECO:0000313" key="7">
    <source>
        <dbReference type="EMBL" id="CAG8887908.1"/>
    </source>
</evidence>
<dbReference type="Gene3D" id="4.10.240.10">
    <property type="entry name" value="Zn(2)-C6 fungal-type DNA-binding domain"/>
    <property type="match status" value="1"/>
</dbReference>
<dbReference type="PROSITE" id="PS00463">
    <property type="entry name" value="ZN2_CY6_FUNGAL_1"/>
    <property type="match status" value="1"/>
</dbReference>
<evidence type="ECO:0000313" key="8">
    <source>
        <dbReference type="Proteomes" id="UP001154252"/>
    </source>
</evidence>
<dbReference type="PROSITE" id="PS50048">
    <property type="entry name" value="ZN2_CY6_FUNGAL_2"/>
    <property type="match status" value="1"/>
</dbReference>
<evidence type="ECO:0000256" key="4">
    <source>
        <dbReference type="ARBA" id="ARBA00023242"/>
    </source>
</evidence>
<name>A0A9W4NYZ2_9EURO</name>
<keyword evidence="3" id="KW-0804">Transcription</keyword>
<proteinExistence type="predicted"/>
<dbReference type="OrthoDB" id="4330117at2759"/>
<keyword evidence="2" id="KW-0238">DNA-binding</keyword>
<accession>A0A9W4NYZ2</accession>
<reference evidence="7" key="1">
    <citation type="submission" date="2021-07" db="EMBL/GenBank/DDBJ databases">
        <authorList>
            <person name="Branca A.L. A."/>
        </authorList>
    </citation>
    <scope>NUCLEOTIDE SEQUENCE</scope>
</reference>
<comment type="caution">
    <text evidence="7">The sequence shown here is derived from an EMBL/GenBank/DDBJ whole genome shotgun (WGS) entry which is preliminary data.</text>
</comment>
<protein>
    <recommendedName>
        <fullName evidence="6">Zn(2)-C6 fungal-type domain-containing protein</fullName>
    </recommendedName>
</protein>
<sequence length="390" mass="42023">MMRVESNGEGKLRAACDRCHELKNRCTRTGGLDSRCDRCERLDIDCVYNTSARMGRPRVSRLSDKSASSGSGSRDSHARRTGKRRAVECEQLHPANQVPVDHVDTAFGVIAGDHLNWDLQLYSSGFAQPHNEDPTGGHAHQACHQACHQAESLRHLYKIGACNFSDSGLGMSENSVPVKTGGNELLRLQCHLSNLVTGASESTTGHQPVLDEVMTACKDLLEMLSDRRLDCGGPGPFASAWHFEGGPCGDQRGPVDPPRINYIAVLQVATSYAYALQLLDLAADNLKTRAGSLALVGIGVFNLTSQPAMSTSAGAYMISNMIQELRYAISLLKPEHEGLAASTRRLPPHASPTSGSQAGTMTNSIQAAVDMVSEVETSLLEKLSRVMNDP</sequence>
<evidence type="ECO:0000256" key="1">
    <source>
        <dbReference type="ARBA" id="ARBA00023015"/>
    </source>
</evidence>
<feature type="domain" description="Zn(2)-C6 fungal-type" evidence="6">
    <location>
        <begin position="15"/>
        <end position="48"/>
    </location>
</feature>
<gene>
    <name evidence="7" type="ORF">PEGY_LOCUS1234</name>
</gene>
<dbReference type="GO" id="GO:0000981">
    <property type="term" value="F:DNA-binding transcription factor activity, RNA polymerase II-specific"/>
    <property type="evidence" value="ECO:0007669"/>
    <property type="project" value="InterPro"/>
</dbReference>
<keyword evidence="1" id="KW-0805">Transcription regulation</keyword>
<dbReference type="InterPro" id="IPR001138">
    <property type="entry name" value="Zn2Cys6_DnaBD"/>
</dbReference>
<keyword evidence="4" id="KW-0539">Nucleus</keyword>
<feature type="region of interest" description="Disordered" evidence="5">
    <location>
        <begin position="57"/>
        <end position="84"/>
    </location>
</feature>
<evidence type="ECO:0000259" key="6">
    <source>
        <dbReference type="PROSITE" id="PS50048"/>
    </source>
</evidence>